<dbReference type="AlphaFoldDB" id="A0A1Q3AQW5"/>
<dbReference type="Proteomes" id="UP000187406">
    <property type="component" value="Unassembled WGS sequence"/>
</dbReference>
<feature type="non-terminal residue" evidence="2">
    <location>
        <position position="1"/>
    </location>
</feature>
<evidence type="ECO:0000259" key="1">
    <source>
        <dbReference type="Pfam" id="PF24925"/>
    </source>
</evidence>
<comment type="caution">
    <text evidence="2">The sequence shown here is derived from an EMBL/GenBank/DDBJ whole genome shotgun (WGS) entry which is preliminary data.</text>
</comment>
<organism evidence="2 3">
    <name type="scientific">Cephalotus follicularis</name>
    <name type="common">Albany pitcher plant</name>
    <dbReference type="NCBI Taxonomy" id="3775"/>
    <lineage>
        <taxon>Eukaryota</taxon>
        <taxon>Viridiplantae</taxon>
        <taxon>Streptophyta</taxon>
        <taxon>Embryophyta</taxon>
        <taxon>Tracheophyta</taxon>
        <taxon>Spermatophyta</taxon>
        <taxon>Magnoliopsida</taxon>
        <taxon>eudicotyledons</taxon>
        <taxon>Gunneridae</taxon>
        <taxon>Pentapetalae</taxon>
        <taxon>rosids</taxon>
        <taxon>fabids</taxon>
        <taxon>Oxalidales</taxon>
        <taxon>Cephalotaceae</taxon>
        <taxon>Cephalotus</taxon>
    </lineage>
</organism>
<dbReference type="EMBL" id="BDDD01000052">
    <property type="protein sequence ID" value="GAV58054.1"/>
    <property type="molecule type" value="Genomic_DNA"/>
</dbReference>
<sequence length="253" mass="28753">GLNSSFLACLRDAKHLNFDDSLIGAIETSLCNGPVYFDEYPDLSISLTNTNILENLKSNIKFHGYNINQLPPIKIESLTSYYHRLTYPDLQIEERGKFVQASYQSGTTYGNIDGMNEYHIINKLQEMTMVSNAYKTGNASDKVVDNMLIAGFTGQLKGWWDNVLTVQQQTDILESIQINEIGESMKPILNLDNEPIEDAAAILIYNITKYFIGDHTYLKDRTTDQLNFRCRKLQDFRGYKDTCMTNVLTGKDA</sequence>
<dbReference type="PANTHER" id="PTHR33054:SF9">
    <property type="entry name" value="CCHC-TYPE DOMAIN-CONTAINING PROTEIN"/>
    <property type="match status" value="1"/>
</dbReference>
<dbReference type="Pfam" id="PF01107">
    <property type="entry name" value="MP"/>
    <property type="match status" value="1"/>
</dbReference>
<evidence type="ECO:0000313" key="3">
    <source>
        <dbReference type="Proteomes" id="UP000187406"/>
    </source>
</evidence>
<dbReference type="PANTHER" id="PTHR33054">
    <property type="entry name" value="CCHC-TYPE DOMAIN-CONTAINING PROTEIN"/>
    <property type="match status" value="1"/>
</dbReference>
<dbReference type="OrthoDB" id="1735266at2759"/>
<protein>
    <submittedName>
        <fullName evidence="2">MP domain-containing protein</fullName>
    </submittedName>
</protein>
<dbReference type="InterPro" id="IPR028919">
    <property type="entry name" value="Viral_movement"/>
</dbReference>
<dbReference type="InterPro" id="IPR056648">
    <property type="entry name" value="DUF7746"/>
</dbReference>
<gene>
    <name evidence="2" type="ORF">CFOL_v3_01590</name>
</gene>
<name>A0A1Q3AQW5_CEPFO</name>
<accession>A0A1Q3AQW5</accession>
<keyword evidence="3" id="KW-1185">Reference proteome</keyword>
<dbReference type="InParanoid" id="A0A1Q3AQW5"/>
<evidence type="ECO:0000313" key="2">
    <source>
        <dbReference type="EMBL" id="GAV58054.1"/>
    </source>
</evidence>
<proteinExistence type="predicted"/>
<reference evidence="3" key="1">
    <citation type="submission" date="2016-04" db="EMBL/GenBank/DDBJ databases">
        <title>Cephalotus genome sequencing.</title>
        <authorList>
            <person name="Fukushima K."/>
            <person name="Hasebe M."/>
            <person name="Fang X."/>
        </authorList>
    </citation>
    <scope>NUCLEOTIDE SEQUENCE [LARGE SCALE GENOMIC DNA]</scope>
    <source>
        <strain evidence="3">cv. St1</strain>
    </source>
</reference>
<feature type="domain" description="DUF7746" evidence="1">
    <location>
        <begin position="107"/>
        <end position="179"/>
    </location>
</feature>
<feature type="non-terminal residue" evidence="2">
    <location>
        <position position="253"/>
    </location>
</feature>
<dbReference type="Pfam" id="PF24925">
    <property type="entry name" value="DUF7746"/>
    <property type="match status" value="1"/>
</dbReference>